<feature type="transmembrane region" description="Helical" evidence="2">
    <location>
        <begin position="168"/>
        <end position="184"/>
    </location>
</feature>
<feature type="transmembrane region" description="Helical" evidence="2">
    <location>
        <begin position="92"/>
        <end position="110"/>
    </location>
</feature>
<protein>
    <submittedName>
        <fullName evidence="3">Uncharacterized protein</fullName>
    </submittedName>
</protein>
<reference evidence="3" key="1">
    <citation type="journal article" date="2015" name="Genome Announc.">
        <title>Draft Genome Sequence of Anaerolineae Strain TC1, a Novel Isolate from a Methanogenic Wastewater Treatment System.</title>
        <authorList>
            <person name="Matsuura N."/>
            <person name="Tourlousse D.M."/>
            <person name="Sun L."/>
            <person name="Toyonaga M."/>
            <person name="Kuroda K."/>
            <person name="Ohashi A."/>
            <person name="Cruz R."/>
            <person name="Yamaguchi T."/>
            <person name="Sekiguchi Y."/>
        </authorList>
    </citation>
    <scope>NUCLEOTIDE SEQUENCE [LARGE SCALE GENOMIC DNA]</scope>
    <source>
        <strain evidence="3">TC1</strain>
    </source>
</reference>
<feature type="region of interest" description="Disordered" evidence="1">
    <location>
        <begin position="27"/>
        <end position="54"/>
    </location>
</feature>
<dbReference type="Proteomes" id="UP000053370">
    <property type="component" value="Unassembled WGS sequence"/>
</dbReference>
<feature type="transmembrane region" description="Helical" evidence="2">
    <location>
        <begin position="116"/>
        <end position="133"/>
    </location>
</feature>
<organism evidence="3">
    <name type="scientific">Flexilinea flocculi</name>
    <dbReference type="NCBI Taxonomy" id="1678840"/>
    <lineage>
        <taxon>Bacteria</taxon>
        <taxon>Bacillati</taxon>
        <taxon>Chloroflexota</taxon>
        <taxon>Anaerolineae</taxon>
        <taxon>Anaerolineales</taxon>
        <taxon>Anaerolineaceae</taxon>
        <taxon>Flexilinea</taxon>
    </lineage>
</organism>
<keyword evidence="4" id="KW-1185">Reference proteome</keyword>
<sequence length="196" mass="22438">MKCEFCGKEISEENEQCPFCNAPVVSSSGKMNENDEIPAENDAHSADEEALPSDFGSPELLAAQEAIDQKDAEQLHSREKQPDFQYGKLTKIWLLICMSEAAIPAIYYYFSNSDYSKLIASLYFVGVIIYLILFLSKKKKTARKYFYYSIFFTIFVIIHQAVEHAPMILMVLTAFISFITYLFLNNSQIFQKKKPS</sequence>
<keyword evidence="2" id="KW-0472">Membrane</keyword>
<evidence type="ECO:0000313" key="4">
    <source>
        <dbReference type="Proteomes" id="UP000053370"/>
    </source>
</evidence>
<evidence type="ECO:0000256" key="1">
    <source>
        <dbReference type="SAM" id="MobiDB-lite"/>
    </source>
</evidence>
<feature type="transmembrane region" description="Helical" evidence="2">
    <location>
        <begin position="145"/>
        <end position="162"/>
    </location>
</feature>
<dbReference type="AlphaFoldDB" id="A0A0S7BQV4"/>
<dbReference type="RefSeq" id="WP_152024270.1">
    <property type="nucleotide sequence ID" value="NZ_DF968181.1"/>
</dbReference>
<evidence type="ECO:0000313" key="3">
    <source>
        <dbReference type="EMBL" id="GAP40647.1"/>
    </source>
</evidence>
<keyword evidence="2" id="KW-1133">Transmembrane helix</keyword>
<proteinExistence type="predicted"/>
<accession>A0A0S7BQV4</accession>
<name>A0A0S7BQV4_9CHLR</name>
<keyword evidence="2" id="KW-0812">Transmembrane</keyword>
<gene>
    <name evidence="3" type="ORF">ATC1_13625</name>
</gene>
<evidence type="ECO:0000256" key="2">
    <source>
        <dbReference type="SAM" id="Phobius"/>
    </source>
</evidence>
<dbReference type="EMBL" id="DF968181">
    <property type="protein sequence ID" value="GAP40647.1"/>
    <property type="molecule type" value="Genomic_DNA"/>
</dbReference>